<name>A0AA48LZ14_9ZZZZ</name>
<dbReference type="EMBL" id="OY288114">
    <property type="protein sequence ID" value="CAJ0866506.1"/>
    <property type="molecule type" value="Genomic_DNA"/>
</dbReference>
<organism evidence="1">
    <name type="scientific">freshwater sediment metagenome</name>
    <dbReference type="NCBI Taxonomy" id="556182"/>
    <lineage>
        <taxon>unclassified sequences</taxon>
        <taxon>metagenomes</taxon>
        <taxon>ecological metagenomes</taxon>
    </lineage>
</organism>
<dbReference type="AlphaFoldDB" id="A0AA48LZ14"/>
<evidence type="ECO:0000313" key="1">
    <source>
        <dbReference type="EMBL" id="CAJ0866506.1"/>
    </source>
</evidence>
<gene>
    <name evidence="1" type="ORF">AMST5_01866</name>
</gene>
<protein>
    <submittedName>
        <fullName evidence="1">Uncharacterized protein</fullName>
    </submittedName>
</protein>
<proteinExistence type="predicted"/>
<reference evidence="1" key="1">
    <citation type="submission" date="2023-07" db="EMBL/GenBank/DDBJ databases">
        <authorList>
            <person name="Pelsma A.J. K."/>
        </authorList>
    </citation>
    <scope>NUCLEOTIDE SEQUENCE</scope>
</reference>
<accession>A0AA48LZ14</accession>
<sequence length="114" mass="12326">MSDRATLLAALQQARGLVAALETALAEHDAAPESAPVPARRLIDSAVAKKVSGMSSTWLYENARLYGFGFQRESGSWRFDRDLLIAFVNGRKARRAESDASVNSVNDDGSNSEP</sequence>